<evidence type="ECO:0000313" key="1">
    <source>
        <dbReference type="EMBL" id="TCL39936.1"/>
    </source>
</evidence>
<gene>
    <name evidence="1" type="ORF">EV210_101134</name>
</gene>
<reference evidence="1 2" key="1">
    <citation type="submission" date="2019-03" db="EMBL/GenBank/DDBJ databases">
        <title>Genomic Encyclopedia of Type Strains, Phase IV (KMG-IV): sequencing the most valuable type-strain genomes for metagenomic binning, comparative biology and taxonomic classification.</title>
        <authorList>
            <person name="Goeker M."/>
        </authorList>
    </citation>
    <scope>NUCLEOTIDE SEQUENCE [LARGE SCALE GENOMIC DNA]</scope>
    <source>
        <strain evidence="1 2">DSM 15969</strain>
    </source>
</reference>
<comment type="caution">
    <text evidence="1">The sequence shown here is derived from an EMBL/GenBank/DDBJ whole genome shotgun (WGS) entry which is preliminary data.</text>
</comment>
<dbReference type="GO" id="GO:0003677">
    <property type="term" value="F:DNA binding"/>
    <property type="evidence" value="ECO:0007669"/>
    <property type="project" value="InterPro"/>
</dbReference>
<dbReference type="AlphaFoldDB" id="A0A4R1Q5U9"/>
<dbReference type="SUPFAM" id="SSF47413">
    <property type="entry name" value="lambda repressor-like DNA-binding domains"/>
    <property type="match status" value="1"/>
</dbReference>
<accession>A0A4R1Q5U9</accession>
<dbReference type="RefSeq" id="WP_132074010.1">
    <property type="nucleotide sequence ID" value="NZ_SLUI01000001.1"/>
</dbReference>
<keyword evidence="2" id="KW-1185">Reference proteome</keyword>
<organism evidence="1 2">
    <name type="scientific">Anaerospora hongkongensis</name>
    <dbReference type="NCBI Taxonomy" id="244830"/>
    <lineage>
        <taxon>Bacteria</taxon>
        <taxon>Bacillati</taxon>
        <taxon>Bacillota</taxon>
        <taxon>Negativicutes</taxon>
        <taxon>Selenomonadales</taxon>
        <taxon>Sporomusaceae</taxon>
        <taxon>Anaerospora</taxon>
    </lineage>
</organism>
<evidence type="ECO:0000313" key="2">
    <source>
        <dbReference type="Proteomes" id="UP000295063"/>
    </source>
</evidence>
<proteinExistence type="predicted"/>
<name>A0A4R1Q5U9_9FIRM</name>
<protein>
    <recommendedName>
        <fullName evidence="3">Helix-turn-helix protein</fullName>
    </recommendedName>
</protein>
<dbReference type="Proteomes" id="UP000295063">
    <property type="component" value="Unassembled WGS sequence"/>
</dbReference>
<dbReference type="OrthoDB" id="72638at2"/>
<evidence type="ECO:0008006" key="3">
    <source>
        <dbReference type="Google" id="ProtNLM"/>
    </source>
</evidence>
<dbReference type="EMBL" id="SLUI01000001">
    <property type="protein sequence ID" value="TCL39936.1"/>
    <property type="molecule type" value="Genomic_DNA"/>
</dbReference>
<sequence length="77" mass="9357">MIKNNFRYWRLQLAAQTGKEVTQKEMAKFYQVEYTMYCKWENTGHIPNGNQLLTMWLFLVKFFPNANMQDLLIYPKE</sequence>
<dbReference type="InterPro" id="IPR010982">
    <property type="entry name" value="Lambda_DNA-bd_dom_sf"/>
</dbReference>